<keyword evidence="3" id="KW-1185">Reference proteome</keyword>
<name>A0ABV2GBZ1_9BACL</name>
<evidence type="ECO:0000256" key="1">
    <source>
        <dbReference type="SAM" id="MobiDB-lite"/>
    </source>
</evidence>
<comment type="caution">
    <text evidence="2">The sequence shown here is derived from an EMBL/GenBank/DDBJ whole genome shotgun (WGS) entry which is preliminary data.</text>
</comment>
<dbReference type="Proteomes" id="UP001549099">
    <property type="component" value="Unassembled WGS sequence"/>
</dbReference>
<feature type="region of interest" description="Disordered" evidence="1">
    <location>
        <begin position="42"/>
        <end position="83"/>
    </location>
</feature>
<accession>A0ABV2GBZ1</accession>
<evidence type="ECO:0000313" key="3">
    <source>
        <dbReference type="Proteomes" id="UP001549099"/>
    </source>
</evidence>
<evidence type="ECO:0000313" key="2">
    <source>
        <dbReference type="EMBL" id="MET3575732.1"/>
    </source>
</evidence>
<sequence length="83" mass="9055">MVPIERIFEEMEKQLRDAKNSSDESRRREALAAIRSLADVALGDRPKNGMPEVKPLPLSAPQATMTAPAQDADGANGNSIFDF</sequence>
<dbReference type="Pfam" id="PF17261">
    <property type="entry name" value="DUF5327"/>
    <property type="match status" value="1"/>
</dbReference>
<gene>
    <name evidence="2" type="ORF">ABID49_001638</name>
</gene>
<organism evidence="2 3">
    <name type="scientific">Bhargavaea ullalensis</name>
    <dbReference type="NCBI Taxonomy" id="1265685"/>
    <lineage>
        <taxon>Bacteria</taxon>
        <taxon>Bacillati</taxon>
        <taxon>Bacillota</taxon>
        <taxon>Bacilli</taxon>
        <taxon>Bacillales</taxon>
        <taxon>Caryophanaceae</taxon>
        <taxon>Bhargavaea</taxon>
    </lineage>
</organism>
<proteinExistence type="predicted"/>
<evidence type="ECO:0008006" key="4">
    <source>
        <dbReference type="Google" id="ProtNLM"/>
    </source>
</evidence>
<dbReference type="InterPro" id="IPR035218">
    <property type="entry name" value="DUF5327"/>
</dbReference>
<reference evidence="2 3" key="1">
    <citation type="submission" date="2024-06" db="EMBL/GenBank/DDBJ databases">
        <title>Genomic Encyclopedia of Type Strains, Phase IV (KMG-IV): sequencing the most valuable type-strain genomes for metagenomic binning, comparative biology and taxonomic classification.</title>
        <authorList>
            <person name="Goeker M."/>
        </authorList>
    </citation>
    <scope>NUCLEOTIDE SEQUENCE [LARGE SCALE GENOMIC DNA]</scope>
    <source>
        <strain evidence="2 3">DSM 26128</strain>
    </source>
</reference>
<dbReference type="EMBL" id="JBEPLW010000011">
    <property type="protein sequence ID" value="MET3575732.1"/>
    <property type="molecule type" value="Genomic_DNA"/>
</dbReference>
<protein>
    <recommendedName>
        <fullName evidence="4">YwdI family protein</fullName>
    </recommendedName>
</protein>